<evidence type="ECO:0000313" key="1">
    <source>
        <dbReference type="EMBL" id="KDQ52295.1"/>
    </source>
</evidence>
<dbReference type="EMBL" id="KL197741">
    <property type="protein sequence ID" value="KDQ52295.1"/>
    <property type="molecule type" value="Genomic_DNA"/>
</dbReference>
<keyword evidence="2" id="KW-1185">Reference proteome</keyword>
<dbReference type="HOGENOM" id="CLU_2441162_0_0_1"/>
<proteinExistence type="predicted"/>
<gene>
    <name evidence="1" type="ORF">JAAARDRAFT_487453</name>
</gene>
<evidence type="ECO:0000313" key="2">
    <source>
        <dbReference type="Proteomes" id="UP000027265"/>
    </source>
</evidence>
<organism evidence="1 2">
    <name type="scientific">Jaapia argillacea MUCL 33604</name>
    <dbReference type="NCBI Taxonomy" id="933084"/>
    <lineage>
        <taxon>Eukaryota</taxon>
        <taxon>Fungi</taxon>
        <taxon>Dikarya</taxon>
        <taxon>Basidiomycota</taxon>
        <taxon>Agaricomycotina</taxon>
        <taxon>Agaricomycetes</taxon>
        <taxon>Agaricomycetidae</taxon>
        <taxon>Jaapiales</taxon>
        <taxon>Jaapiaceae</taxon>
        <taxon>Jaapia</taxon>
    </lineage>
</organism>
<dbReference type="InParanoid" id="A0A067PEL6"/>
<protein>
    <submittedName>
        <fullName evidence="1">Uncharacterized protein</fullName>
    </submittedName>
</protein>
<dbReference type="AlphaFoldDB" id="A0A067PEL6"/>
<reference evidence="2" key="1">
    <citation type="journal article" date="2014" name="Proc. Natl. Acad. Sci. U.S.A.">
        <title>Extensive sampling of basidiomycete genomes demonstrates inadequacy of the white-rot/brown-rot paradigm for wood decay fungi.</title>
        <authorList>
            <person name="Riley R."/>
            <person name="Salamov A.A."/>
            <person name="Brown D.W."/>
            <person name="Nagy L.G."/>
            <person name="Floudas D."/>
            <person name="Held B.W."/>
            <person name="Levasseur A."/>
            <person name="Lombard V."/>
            <person name="Morin E."/>
            <person name="Otillar R."/>
            <person name="Lindquist E.A."/>
            <person name="Sun H."/>
            <person name="LaButti K.M."/>
            <person name="Schmutz J."/>
            <person name="Jabbour D."/>
            <person name="Luo H."/>
            <person name="Baker S.E."/>
            <person name="Pisabarro A.G."/>
            <person name="Walton J.D."/>
            <person name="Blanchette R.A."/>
            <person name="Henrissat B."/>
            <person name="Martin F."/>
            <person name="Cullen D."/>
            <person name="Hibbett D.S."/>
            <person name="Grigoriev I.V."/>
        </authorList>
    </citation>
    <scope>NUCLEOTIDE SEQUENCE [LARGE SCALE GENOMIC DNA]</scope>
    <source>
        <strain evidence="2">MUCL 33604</strain>
    </source>
</reference>
<dbReference type="Proteomes" id="UP000027265">
    <property type="component" value="Unassembled WGS sequence"/>
</dbReference>
<accession>A0A067PEL6</accession>
<name>A0A067PEL6_9AGAM</name>
<sequence length="90" mass="10302">MECRFQSRTWTGLVVQPSMLDVLPPQETVPHPPRYPSQPHYQHCTEYLTVSTILSPPYDEACPRKPRHQAAKERRSGFGSCELETTVDGF</sequence>